<keyword evidence="1" id="KW-1003">Cell membrane</keyword>
<feature type="compositionally biased region" description="Polar residues" evidence="5">
    <location>
        <begin position="91"/>
        <end position="100"/>
    </location>
</feature>
<keyword evidence="2 6" id="KW-0812">Transmembrane</keyword>
<feature type="transmembrane region" description="Helical" evidence="6">
    <location>
        <begin position="42"/>
        <end position="65"/>
    </location>
</feature>
<evidence type="ECO:0000256" key="6">
    <source>
        <dbReference type="SAM" id="Phobius"/>
    </source>
</evidence>
<evidence type="ECO:0000256" key="4">
    <source>
        <dbReference type="ARBA" id="ARBA00023136"/>
    </source>
</evidence>
<dbReference type="InterPro" id="IPR010445">
    <property type="entry name" value="LapA_dom"/>
</dbReference>
<evidence type="ECO:0000256" key="2">
    <source>
        <dbReference type="ARBA" id="ARBA00022692"/>
    </source>
</evidence>
<evidence type="ECO:0000256" key="5">
    <source>
        <dbReference type="SAM" id="MobiDB-lite"/>
    </source>
</evidence>
<keyword evidence="3 6" id="KW-1133">Transmembrane helix</keyword>
<organism evidence="8 9">
    <name type="scientific">Candidatus Polarisedimenticola svalbardensis</name>
    <dbReference type="NCBI Taxonomy" id="2886004"/>
    <lineage>
        <taxon>Bacteria</taxon>
        <taxon>Pseudomonadati</taxon>
        <taxon>Acidobacteriota</taxon>
        <taxon>Candidatus Polarisedimenticolia</taxon>
        <taxon>Candidatus Polarisedimenticolales</taxon>
        <taxon>Candidatus Polarisedimenticolaceae</taxon>
        <taxon>Candidatus Polarisedimenticola</taxon>
    </lineage>
</organism>
<feature type="domain" description="Lipopolysaccharide assembly protein A" evidence="7">
    <location>
        <begin position="41"/>
        <end position="89"/>
    </location>
</feature>
<evidence type="ECO:0000313" key="8">
    <source>
        <dbReference type="EMBL" id="MBD3869302.1"/>
    </source>
</evidence>
<feature type="region of interest" description="Disordered" evidence="5">
    <location>
        <begin position="89"/>
        <end position="155"/>
    </location>
</feature>
<dbReference type="Proteomes" id="UP000648239">
    <property type="component" value="Unassembled WGS sequence"/>
</dbReference>
<evidence type="ECO:0000256" key="3">
    <source>
        <dbReference type="ARBA" id="ARBA00022989"/>
    </source>
</evidence>
<name>A0A8J6Y2U8_9BACT</name>
<keyword evidence="4 6" id="KW-0472">Membrane</keyword>
<proteinExistence type="predicted"/>
<dbReference type="EMBL" id="JACXWD010000074">
    <property type="protein sequence ID" value="MBD3869302.1"/>
    <property type="molecule type" value="Genomic_DNA"/>
</dbReference>
<dbReference type="AlphaFoldDB" id="A0A8J6Y2U8"/>
<evidence type="ECO:0000313" key="9">
    <source>
        <dbReference type="Proteomes" id="UP000648239"/>
    </source>
</evidence>
<dbReference type="Pfam" id="PF06305">
    <property type="entry name" value="LapA_dom"/>
    <property type="match status" value="1"/>
</dbReference>
<evidence type="ECO:0000256" key="1">
    <source>
        <dbReference type="ARBA" id="ARBA00022475"/>
    </source>
</evidence>
<dbReference type="GO" id="GO:0005886">
    <property type="term" value="C:plasma membrane"/>
    <property type="evidence" value="ECO:0007669"/>
    <property type="project" value="InterPro"/>
</dbReference>
<protein>
    <submittedName>
        <fullName evidence="8">DUF1049 domain-containing protein</fullName>
    </submittedName>
</protein>
<comment type="caution">
    <text evidence="8">The sequence shown here is derived from an EMBL/GenBank/DDBJ whole genome shotgun (WGS) entry which is preliminary data.</text>
</comment>
<reference evidence="8 9" key="1">
    <citation type="submission" date="2020-08" db="EMBL/GenBank/DDBJ databases">
        <title>Acidobacteriota in marine sediments use diverse sulfur dissimilation pathways.</title>
        <authorList>
            <person name="Wasmund K."/>
        </authorList>
    </citation>
    <scope>NUCLEOTIDE SEQUENCE [LARGE SCALE GENOMIC DNA]</scope>
    <source>
        <strain evidence="8">MAG AM4</strain>
    </source>
</reference>
<sequence>MRFLVIALILGLFTAILGFMALNVGEVTNIVLWDRDRPLNDIPLYVVVILSVLVGIVAAGVAAVAEGTHIRLANRRLIRQVQKMETEINYLRTQPPVQSRSEPDELQSGEGDSKAAGRRSLPGRHEQVQNPPSAPVYGSSADEDDDDTYTGGRAV</sequence>
<evidence type="ECO:0000259" key="7">
    <source>
        <dbReference type="Pfam" id="PF06305"/>
    </source>
</evidence>
<gene>
    <name evidence="8" type="ORF">IFK94_14370</name>
</gene>
<accession>A0A8J6Y2U8</accession>